<dbReference type="SUPFAM" id="SSF51126">
    <property type="entry name" value="Pectin lyase-like"/>
    <property type="match status" value="5"/>
</dbReference>
<dbReference type="InterPro" id="IPR011050">
    <property type="entry name" value="Pectin_lyase_fold/virulence"/>
</dbReference>
<dbReference type="AlphaFoldDB" id="A0AAU8JFV7"/>
<dbReference type="Gene3D" id="2.160.20.10">
    <property type="entry name" value="Single-stranded right-handed beta-helix, Pectin lyase-like"/>
    <property type="match status" value="3"/>
</dbReference>
<accession>A0AAU8JFV7</accession>
<dbReference type="SMART" id="SM00912">
    <property type="entry name" value="Haemagg_act"/>
    <property type="match status" value="1"/>
</dbReference>
<dbReference type="Pfam" id="PF05860">
    <property type="entry name" value="TPS"/>
    <property type="match status" value="1"/>
</dbReference>
<dbReference type="RefSeq" id="WP_354635556.1">
    <property type="nucleotide sequence ID" value="NZ_CP159837.1"/>
</dbReference>
<protein>
    <submittedName>
        <fullName evidence="2">Filamentous hemagglutinin N-terminal domain-containing protein</fullName>
    </submittedName>
</protein>
<dbReference type="NCBIfam" id="TIGR01901">
    <property type="entry name" value="adhes_NPXG"/>
    <property type="match status" value="1"/>
</dbReference>
<dbReference type="InterPro" id="IPR008638">
    <property type="entry name" value="FhaB/CdiA-like_TPS"/>
</dbReference>
<sequence>MKKKFPGLPAQLIIESLAVVLLGQTLYSIPTNAQIIPDRSLRNNSVAIPEGNTIKIEGGTTTGDSLFHSFQDFSVPTGTEAFFNNYLTIENIFSRVTGDNVSNIDGIVKANGNANLFLLNPNGILFGRNAQLAIGGSFIASTAQQINFNNGNFFSATQKNDAPLLTINLPIGLQFATSPGSLTLQGSTLQVNPGQSLTLVGGDVNLNGGQLLASDGQIAIASLGNNGEVPLNSALGLGQISPEITRGNITLGNRSLINVSGINQGINIDVGNLTVTGGSRIQSTINQNGKAGDIAINATGAIDISGFTPDGLFSGILSKTETAGTGGNIIINNPAGNVTLANRGFIAAVTNSPNNGGQIQINVNNLAIATGGQIITATTAPGNAGDITINATESVQLSGSSPNFLPNPLAKISAFDLNLLEFITQPNPDVEASGSNGIPYTSIQRTPAQIIAGTTVLADPTESFDYYKFSITQANSQGIFDIDAAKKSGPGDVETQIFLYNLATAHLLYTNDDSPTTSGAGGSSEQHDAYLNVTFDQPGIYLLGVAELDSFAATGSPISGNRLDVGDTYTLQVSLQNRGSEAVTVAETMINPDNFNPNRGANSGLFSESGGIGSGGNITINTGKLIVSDRADISINALDMGRGGNLLVNARDIVAIKDAEVSSITRGTGNAGNLIFNTGKLTLENEGILNTSTFGAGNAGDVTINATDTVEAFGVNDVGRFSVIRSEALEGSTGNGGNVNITARGLSLRDGGRILSTAKSDAPANSGSITVQTSDFVEIIGADLEGSASRLRTNAYLEGGSANAGDILIETGRLVFANGGKIESSTFGSGHAGNVTLKASESIEMTGLDPVESDPGFVASSTFANGNAGTITIETGGSLTLTDGSQFTANTSGSGNAGDVIVRAKLIELIGVSENGSSGLFASAFDETEDGSGTGKGGDVILNTNQLIIRDRAAISASNFASYAPLSPGKGPAGNVEITAREILLDNQGIISTTAAAGDRGNIFISSGDIQLRNNSNITASAFGEATGGNITLNNDNLIALENSDISANAEQSFGGRIVINANGIFGTDFRDINTPFSDITASSDLGAEFSGTVKLNTPDVDPASGLVALENNVISLSNLIADTCDASAGSSFYVIGRGGLPPNPDAWLGSDTVWIDPRIDDRANYSASIEPSEAIDNQRIVEATGWTVDADGSVKLIAQAANVNSGSPWERFREADPLRESPQCSILPPISQK</sequence>
<reference evidence="2" key="1">
    <citation type="submission" date="2024-07" db="EMBL/GenBank/DDBJ databases">
        <authorList>
            <person name="Kim Y.J."/>
            <person name="Jeong J.Y."/>
        </authorList>
    </citation>
    <scope>NUCLEOTIDE SEQUENCE</scope>
    <source>
        <strain evidence="2">GIHE-MW2</strain>
    </source>
</reference>
<evidence type="ECO:0000313" key="2">
    <source>
        <dbReference type="EMBL" id="XCM37603.1"/>
    </source>
</evidence>
<name>A0AAU8JFV7_9CYAN</name>
<gene>
    <name evidence="2" type="ORF">ABWT76_000373</name>
</gene>
<organism evidence="2">
    <name type="scientific">Planktothricoides raciborskii GIHE-MW2</name>
    <dbReference type="NCBI Taxonomy" id="2792601"/>
    <lineage>
        <taxon>Bacteria</taxon>
        <taxon>Bacillati</taxon>
        <taxon>Cyanobacteriota</taxon>
        <taxon>Cyanophyceae</taxon>
        <taxon>Oscillatoriophycideae</taxon>
        <taxon>Oscillatoriales</taxon>
        <taxon>Oscillatoriaceae</taxon>
        <taxon>Planktothricoides</taxon>
    </lineage>
</organism>
<dbReference type="EMBL" id="CP159837">
    <property type="protein sequence ID" value="XCM37603.1"/>
    <property type="molecule type" value="Genomic_DNA"/>
</dbReference>
<feature type="domain" description="Filamentous haemagglutinin FhaB/tRNA nuclease CdiA-like TPS" evidence="1">
    <location>
        <begin position="37"/>
        <end position="149"/>
    </location>
</feature>
<dbReference type="InterPro" id="IPR012334">
    <property type="entry name" value="Pectin_lyas_fold"/>
</dbReference>
<evidence type="ECO:0000259" key="1">
    <source>
        <dbReference type="SMART" id="SM00912"/>
    </source>
</evidence>
<proteinExistence type="predicted"/>